<gene>
    <name evidence="2" type="primary">AlNc14C124G6772</name>
    <name evidence="2" type="ORF">ALNC14_076400</name>
</gene>
<dbReference type="CDD" id="cd06093">
    <property type="entry name" value="PX_domain"/>
    <property type="match status" value="1"/>
</dbReference>
<dbReference type="SUPFAM" id="SSF64268">
    <property type="entry name" value="PX domain"/>
    <property type="match status" value="1"/>
</dbReference>
<dbReference type="PROSITE" id="PS50195">
    <property type="entry name" value="PX"/>
    <property type="match status" value="1"/>
</dbReference>
<sequence>MGCNQSKSASAFAPQRAITRQHCGTQTSISFTNFNKHLTANKNRLRNHFLTDTIRIGNNSIWMHPKISYLLQSQNGTSHKGNGILVEGNLTNFSFSSITITSDDLKYYEKRPIKSLDESDNALTKTKNKEIGNNSDTLYLSMDLKFDTNEQIFETEDFDRIDEVQLIENDGFEVLSESESESSQSDDEARMDEVLHDTEYDTPIQSVKSKWRLRVVGSSIENGVVVYHIQKEDGKQSARLKKRYNDFKALYRSMEDFYPFRTAVPPLPSTGVIAYFYRNSRQTIHLHSHPVVEAFLGLE</sequence>
<dbReference type="InterPro" id="IPR001683">
    <property type="entry name" value="PX_dom"/>
</dbReference>
<dbReference type="InterPro" id="IPR036871">
    <property type="entry name" value="PX_dom_sf"/>
</dbReference>
<reference evidence="2" key="1">
    <citation type="journal article" date="2011" name="PLoS Biol.">
        <title>Gene gain and loss during evolution of obligate parasitism in the white rust pathogen of Arabidopsis thaliana.</title>
        <authorList>
            <person name="Kemen E."/>
            <person name="Gardiner A."/>
            <person name="Schultz-Larsen T."/>
            <person name="Kemen A.C."/>
            <person name="Balmuth A.L."/>
            <person name="Robert-Seilaniantz A."/>
            <person name="Bailey K."/>
            <person name="Holub E."/>
            <person name="Studholme D.J."/>
            <person name="Maclean D."/>
            <person name="Jones J.D."/>
        </authorList>
    </citation>
    <scope>NUCLEOTIDE SEQUENCE</scope>
</reference>
<evidence type="ECO:0000313" key="2">
    <source>
        <dbReference type="EMBL" id="CCA21497.1"/>
    </source>
</evidence>
<feature type="domain" description="PX" evidence="1">
    <location>
        <begin position="205"/>
        <end position="299"/>
    </location>
</feature>
<dbReference type="Gene3D" id="3.30.1520.10">
    <property type="entry name" value="Phox-like domain"/>
    <property type="match status" value="1"/>
</dbReference>
<name>F0WJP6_9STRA</name>
<dbReference type="GO" id="GO:0035091">
    <property type="term" value="F:phosphatidylinositol binding"/>
    <property type="evidence" value="ECO:0007669"/>
    <property type="project" value="InterPro"/>
</dbReference>
<accession>F0WJP6</accession>
<reference evidence="2" key="2">
    <citation type="submission" date="2011-02" db="EMBL/GenBank/DDBJ databases">
        <authorList>
            <person name="MacLean D."/>
        </authorList>
    </citation>
    <scope>NUCLEOTIDE SEQUENCE</scope>
</reference>
<protein>
    <submittedName>
        <fullName evidence="2">AlNc14C124G6772 protein</fullName>
    </submittedName>
</protein>
<dbReference type="HOGENOM" id="CLU_931954_0_0_1"/>
<evidence type="ECO:0000259" key="1">
    <source>
        <dbReference type="PROSITE" id="PS50195"/>
    </source>
</evidence>
<dbReference type="EMBL" id="FR824169">
    <property type="protein sequence ID" value="CCA21497.1"/>
    <property type="molecule type" value="Genomic_DNA"/>
</dbReference>
<dbReference type="AlphaFoldDB" id="F0WJP6"/>
<dbReference type="Pfam" id="PF00787">
    <property type="entry name" value="PX"/>
    <property type="match status" value="1"/>
</dbReference>
<proteinExistence type="predicted"/>
<organism evidence="2">
    <name type="scientific">Albugo laibachii Nc14</name>
    <dbReference type="NCBI Taxonomy" id="890382"/>
    <lineage>
        <taxon>Eukaryota</taxon>
        <taxon>Sar</taxon>
        <taxon>Stramenopiles</taxon>
        <taxon>Oomycota</taxon>
        <taxon>Peronosporomycetes</taxon>
        <taxon>Albuginales</taxon>
        <taxon>Albuginaceae</taxon>
        <taxon>Albugo</taxon>
    </lineage>
</organism>